<evidence type="ECO:0000313" key="2">
    <source>
        <dbReference type="Proteomes" id="UP001159363"/>
    </source>
</evidence>
<proteinExistence type="predicted"/>
<gene>
    <name evidence="1" type="ORF">PR048_026978</name>
</gene>
<evidence type="ECO:0000313" key="1">
    <source>
        <dbReference type="EMBL" id="KAJ8873344.1"/>
    </source>
</evidence>
<comment type="caution">
    <text evidence="1">The sequence shown here is derived from an EMBL/GenBank/DDBJ whole genome shotgun (WGS) entry which is preliminary data.</text>
</comment>
<keyword evidence="2" id="KW-1185">Reference proteome</keyword>
<sequence>MERESTLAAIEKTRKFTKIYWPNDWFNVIKLAKRKGTPCIVHQLTYEDVLNFKGLKDKTMVNLHIAEDGSTMHWKSVTCLMFKKGDRRLFFKNVYWEDYRVLDISRRSRRHSINVTGITRAEAACRSRLPINQPKYRDLPELCKAKVLPVEYYGFYSSLPYTYLRTSSAEDDDALHLFTTRIET</sequence>
<reference evidence="1 2" key="1">
    <citation type="submission" date="2023-02" db="EMBL/GenBank/DDBJ databases">
        <title>LHISI_Scaffold_Assembly.</title>
        <authorList>
            <person name="Stuart O.P."/>
            <person name="Cleave R."/>
            <person name="Magrath M.J.L."/>
            <person name="Mikheyev A.S."/>
        </authorList>
    </citation>
    <scope>NUCLEOTIDE SEQUENCE [LARGE SCALE GENOMIC DNA]</scope>
    <source>
        <strain evidence="1">Daus_M_001</strain>
        <tissue evidence="1">Leg muscle</tissue>
    </source>
</reference>
<dbReference type="Proteomes" id="UP001159363">
    <property type="component" value="Chromosome 10"/>
</dbReference>
<organism evidence="1 2">
    <name type="scientific">Dryococelus australis</name>
    <dbReference type="NCBI Taxonomy" id="614101"/>
    <lineage>
        <taxon>Eukaryota</taxon>
        <taxon>Metazoa</taxon>
        <taxon>Ecdysozoa</taxon>
        <taxon>Arthropoda</taxon>
        <taxon>Hexapoda</taxon>
        <taxon>Insecta</taxon>
        <taxon>Pterygota</taxon>
        <taxon>Neoptera</taxon>
        <taxon>Polyneoptera</taxon>
        <taxon>Phasmatodea</taxon>
        <taxon>Verophasmatodea</taxon>
        <taxon>Anareolatae</taxon>
        <taxon>Phasmatidae</taxon>
        <taxon>Eurycanthinae</taxon>
        <taxon>Dryococelus</taxon>
    </lineage>
</organism>
<dbReference type="EMBL" id="JARBHB010000011">
    <property type="protein sequence ID" value="KAJ8873344.1"/>
    <property type="molecule type" value="Genomic_DNA"/>
</dbReference>
<accession>A0ABQ9GMV8</accession>
<name>A0ABQ9GMV8_9NEOP</name>
<protein>
    <submittedName>
        <fullName evidence="1">Uncharacterized protein</fullName>
    </submittedName>
</protein>